<evidence type="ECO:0000259" key="2">
    <source>
        <dbReference type="Pfam" id="PF01073"/>
    </source>
</evidence>
<dbReference type="Pfam" id="PF01073">
    <property type="entry name" value="3Beta_HSD"/>
    <property type="match status" value="1"/>
</dbReference>
<dbReference type="SUPFAM" id="SSF51735">
    <property type="entry name" value="NAD(P)-binding Rossmann-fold domains"/>
    <property type="match status" value="1"/>
</dbReference>
<proteinExistence type="inferred from homology"/>
<evidence type="ECO:0000313" key="4">
    <source>
        <dbReference type="Proteomes" id="UP001470230"/>
    </source>
</evidence>
<feature type="domain" description="3-beta hydroxysteroid dehydrogenase/isomerase" evidence="2">
    <location>
        <begin position="45"/>
        <end position="209"/>
    </location>
</feature>
<accession>A0ABR2K8P2</accession>
<evidence type="ECO:0000256" key="1">
    <source>
        <dbReference type="ARBA" id="ARBA00007637"/>
    </source>
</evidence>
<gene>
    <name evidence="3" type="ORF">M9Y10_038533</name>
</gene>
<dbReference type="EMBL" id="JAPFFF010000006">
    <property type="protein sequence ID" value="KAK8887486.1"/>
    <property type="molecule type" value="Genomic_DNA"/>
</dbReference>
<dbReference type="InterPro" id="IPR036291">
    <property type="entry name" value="NAD(P)-bd_dom_sf"/>
</dbReference>
<protein>
    <recommendedName>
        <fullName evidence="2">3-beta hydroxysteroid dehydrogenase/isomerase domain-containing protein</fullName>
    </recommendedName>
</protein>
<dbReference type="InterPro" id="IPR051225">
    <property type="entry name" value="NAD(P)_epim/dehydratase"/>
</dbReference>
<dbReference type="Gene3D" id="3.40.50.720">
    <property type="entry name" value="NAD(P)-binding Rossmann-like Domain"/>
    <property type="match status" value="1"/>
</dbReference>
<sequence>MYLLIFYLSVLVKKTNSPIQERNQQSIWITHQSFQNQTNIKTVFITGSSGVMGKSTLNQFVKHLDEFKLKLLLRPSQNNQKIIQDYQNKYGSEKIEVIWGNLVNYNDVLKGVEGSDYILHIGGLVSPQADTYPYLTQKTNIESAQNIVKAVLQQKDPDSIKVCYIGSVAETGNRNYPVHWGRTGDPIKISIYDHYGRSKAIAERIIVESGIKNWVVLRQTGILHPGLFKLMDPIIFNIPTNNVLEWCTVEDSGRVMLNLVMKDKDNELPKDFWNRFYNIGSGEKYRMSNYEFETMIFKHIGLGRMEDSFEPNWFSTKNFHGHYFLDSDILEDYLQFRENVPKEEYFNRMIDQIAFYYKIANYVPFKKLISFAVKIFMRSIASKKWAGTIDWIKNNKTDRITAFYGSFDEFQKIPKNWFDFNFLNINSSTKYGLKNKLNHGYNEDKPRNELELSDLIEAAKFRGGEVVSKTMKKGDLVTKIVWRCGHCKKTFLASPTLILFGGHWCPHCFIPMDSWNYDSIARTNPFFAQVWYNDHEINENNVYGFAQIFNESCYYDDPLHPHHGLIRNNNKKFSLFNHISFWLNVS</sequence>
<keyword evidence="4" id="KW-1185">Reference proteome</keyword>
<comment type="similarity">
    <text evidence="1">Belongs to the NAD(P)-dependent epimerase/dehydratase family.</text>
</comment>
<dbReference type="PANTHER" id="PTHR42687:SF1">
    <property type="entry name" value="L-THREONINE 3-DEHYDROGENASE, MITOCHONDRIAL"/>
    <property type="match status" value="1"/>
</dbReference>
<evidence type="ECO:0000313" key="3">
    <source>
        <dbReference type="EMBL" id="KAK8887486.1"/>
    </source>
</evidence>
<dbReference type="Proteomes" id="UP001470230">
    <property type="component" value="Unassembled WGS sequence"/>
</dbReference>
<dbReference type="InterPro" id="IPR002225">
    <property type="entry name" value="3Beta_OHSteriod_DH/Estase"/>
</dbReference>
<organism evidence="3 4">
    <name type="scientific">Tritrichomonas musculus</name>
    <dbReference type="NCBI Taxonomy" id="1915356"/>
    <lineage>
        <taxon>Eukaryota</taxon>
        <taxon>Metamonada</taxon>
        <taxon>Parabasalia</taxon>
        <taxon>Tritrichomonadida</taxon>
        <taxon>Tritrichomonadidae</taxon>
        <taxon>Tritrichomonas</taxon>
    </lineage>
</organism>
<name>A0ABR2K8P2_9EUKA</name>
<dbReference type="PANTHER" id="PTHR42687">
    <property type="entry name" value="L-THREONINE 3-DEHYDROGENASE"/>
    <property type="match status" value="1"/>
</dbReference>
<comment type="caution">
    <text evidence="3">The sequence shown here is derived from an EMBL/GenBank/DDBJ whole genome shotgun (WGS) entry which is preliminary data.</text>
</comment>
<reference evidence="3 4" key="1">
    <citation type="submission" date="2024-04" db="EMBL/GenBank/DDBJ databases">
        <title>Tritrichomonas musculus Genome.</title>
        <authorList>
            <person name="Alves-Ferreira E."/>
            <person name="Grigg M."/>
            <person name="Lorenzi H."/>
            <person name="Galac M."/>
        </authorList>
    </citation>
    <scope>NUCLEOTIDE SEQUENCE [LARGE SCALE GENOMIC DNA]</scope>
    <source>
        <strain evidence="3 4">EAF2021</strain>
    </source>
</reference>